<feature type="compositionally biased region" description="Polar residues" evidence="1">
    <location>
        <begin position="734"/>
        <end position="753"/>
    </location>
</feature>
<name>A0A6I9S5T5_ELAGV</name>
<feature type="compositionally biased region" description="Polar residues" evidence="1">
    <location>
        <begin position="713"/>
        <end position="722"/>
    </location>
</feature>
<dbReference type="InParanoid" id="A0A6I9S5T5"/>
<feature type="compositionally biased region" description="Low complexity" evidence="1">
    <location>
        <begin position="92"/>
        <end position="101"/>
    </location>
</feature>
<feature type="compositionally biased region" description="Polar residues" evidence="1">
    <location>
        <begin position="395"/>
        <end position="409"/>
    </location>
</feature>
<dbReference type="InterPro" id="IPR033334">
    <property type="entry name" value="LNG1/2"/>
</dbReference>
<evidence type="ECO:0000313" key="4">
    <source>
        <dbReference type="RefSeq" id="XP_010937633.1"/>
    </source>
</evidence>
<feature type="compositionally biased region" description="Basic and acidic residues" evidence="1">
    <location>
        <begin position="756"/>
        <end position="766"/>
    </location>
</feature>
<feature type="region of interest" description="Disordered" evidence="1">
    <location>
        <begin position="385"/>
        <end position="429"/>
    </location>
</feature>
<dbReference type="PANTHER" id="PTHR31680:SF4">
    <property type="entry name" value="LONGIFOLIA PROTEIN"/>
    <property type="match status" value="1"/>
</dbReference>
<protein>
    <submittedName>
        <fullName evidence="4">Protein LONGIFOLIA 1</fullName>
    </submittedName>
</protein>
<dbReference type="AlphaFoldDB" id="A0A6I9S5T5"/>
<feature type="compositionally biased region" description="Low complexity" evidence="1">
    <location>
        <begin position="673"/>
        <end position="684"/>
    </location>
</feature>
<dbReference type="FunCoup" id="A0A6I9S5T5">
    <property type="interactions" value="2544"/>
</dbReference>
<feature type="region of interest" description="Disordered" evidence="1">
    <location>
        <begin position="532"/>
        <end position="569"/>
    </location>
</feature>
<evidence type="ECO:0000259" key="2">
    <source>
        <dbReference type="Pfam" id="PF14309"/>
    </source>
</evidence>
<dbReference type="InterPro" id="IPR025486">
    <property type="entry name" value="DUF4378"/>
</dbReference>
<dbReference type="Proteomes" id="UP000504607">
    <property type="component" value="Chromosome 1"/>
</dbReference>
<feature type="compositionally biased region" description="Polar residues" evidence="1">
    <location>
        <begin position="533"/>
        <end position="549"/>
    </location>
</feature>
<feature type="compositionally biased region" description="Polar residues" evidence="1">
    <location>
        <begin position="882"/>
        <end position="891"/>
    </location>
</feature>
<feature type="region of interest" description="Disordered" evidence="1">
    <location>
        <begin position="74"/>
        <end position="101"/>
    </location>
</feature>
<proteinExistence type="predicted"/>
<sequence length="1140" mass="127753">MSGKFLHAFADENPELQKQIGCMTGIFQMFDRHHFLTGRRLRGHNHKRFASGHALQNSGNTRADRSTCSPQIVLEKNHSKSSNENQQASMESSRTSFSSSSSSSFSSLECNGSIQQEPLSLDRTFLEKPTKNSPRLKHSDINSRPVQFGPLSDPPHASARRDRRSLDFQDVVKDSIYRETRGLSIKTSTREEVKNHKLKHRDSPRPMLLSESVHGSYVIGVDEKSRLSADLNESLRVLVKLKEAPWYFSEASEPPRSSHEANDTSFFPVSREAPRFSYDGREISRSSLDSQDVSKPASKLRELPRLSLDSREGSLRSSYFGFKPHTILKDSDTSSINQGVPTPNFQQEWGGHKRPTSVVAKLMGLEAMPHLGLASQKPADLTETYASKDKDPLNGQRNRNLITKASRGSQDSRKDHLLHSPKSSLKDPAMQQLKNSDPVMKPVSNARLPIETAPWRQQERIQIPKKTTFGHRGAQLKQHPESFYSDIEKKLKELDFQQSNKDFRALKQIFDAMQAKGLLETNKSEDQHLSVCKNYSDQPPTGNDQNFRSTDARNPHNTPSVPTFMKGSNTPRAFESPIVIMKPAKSVSKSSVSASSVIPLESLSGLRKLHTSDSMHRKKTSTNNRMAKEQTPKASTREYKKSTNRTEEISIQKTHLQMEQCSYRRQHSPRENSGSSVKTSGSLSPRLQQRKIETEKKSRLPIPSSESNKPRRNSTNRQTLESVSPRGRLRQRPAQAQQNDDQLSDVSSGTRSLSHPGDEISLRSEMNKSLVSQDDIEVTSADSAEMGLRCLQQGSWSPSRRAANSTSSVIKQKMSSCSLNEDVSAVELATVAPEHPSPISVLDASFYQDDMPPSPVSKAPSVFKGDEIDPSEHRWSPKPLPDSSSPNSGSKFNHKKLENIKNLVQKLRQLSSTDDEVPATDHIALLCETQSPDHRYVSEILLASGLLMKDINCGTMGPMPIQLHPSGHPINPDLFLVLEQTKSSMVTKLNGIHENAPRPKPEREKIHRKLLFDVVNELLIQKLELTSPGAQPYLMLRAMKLAGRFPSGQQLLRELCSEVEQLKADTSIRDCCNDDTNLISGQDVLRQSKGWYEFSTEVPDMVLEIERLIFKDLIDEVVSGEGASGVQTKASRWRRQLFPK</sequence>
<dbReference type="KEGG" id="egu:105056943"/>
<dbReference type="Pfam" id="PF14309">
    <property type="entry name" value="DUF4378"/>
    <property type="match status" value="1"/>
</dbReference>
<gene>
    <name evidence="4" type="primary">LOC105056943</name>
</gene>
<evidence type="ECO:0000256" key="1">
    <source>
        <dbReference type="SAM" id="MobiDB-lite"/>
    </source>
</evidence>
<dbReference type="RefSeq" id="XP_010937633.1">
    <property type="nucleotide sequence ID" value="XM_010939331.3"/>
</dbReference>
<feature type="region of interest" description="Disordered" evidence="1">
    <location>
        <begin position="608"/>
        <end position="768"/>
    </location>
</feature>
<feature type="compositionally biased region" description="Basic and acidic residues" evidence="1">
    <location>
        <begin position="864"/>
        <end position="875"/>
    </location>
</feature>
<feature type="region of interest" description="Disordered" evidence="1">
    <location>
        <begin position="851"/>
        <end position="893"/>
    </location>
</feature>
<dbReference type="PANTHER" id="PTHR31680">
    <property type="entry name" value="LONGIFOLIA PROTEIN"/>
    <property type="match status" value="1"/>
</dbReference>
<keyword evidence="3" id="KW-1185">Reference proteome</keyword>
<feature type="compositionally biased region" description="Polar residues" evidence="1">
    <location>
        <begin position="651"/>
        <end position="660"/>
    </location>
</feature>
<feature type="compositionally biased region" description="Basic and acidic residues" evidence="1">
    <location>
        <begin position="626"/>
        <end position="650"/>
    </location>
</feature>
<organism evidence="3 4">
    <name type="scientific">Elaeis guineensis var. tenera</name>
    <name type="common">Oil palm</name>
    <dbReference type="NCBI Taxonomy" id="51953"/>
    <lineage>
        <taxon>Eukaryota</taxon>
        <taxon>Viridiplantae</taxon>
        <taxon>Streptophyta</taxon>
        <taxon>Embryophyta</taxon>
        <taxon>Tracheophyta</taxon>
        <taxon>Spermatophyta</taxon>
        <taxon>Magnoliopsida</taxon>
        <taxon>Liliopsida</taxon>
        <taxon>Arecaceae</taxon>
        <taxon>Arecoideae</taxon>
        <taxon>Cocoseae</taxon>
        <taxon>Elaeidinae</taxon>
        <taxon>Elaeis</taxon>
    </lineage>
</organism>
<feature type="region of interest" description="Disordered" evidence="1">
    <location>
        <begin position="129"/>
        <end position="164"/>
    </location>
</feature>
<accession>A0A6I9S5T5</accession>
<dbReference type="GeneID" id="105056943"/>
<feature type="domain" description="DUF4378" evidence="2">
    <location>
        <begin position="933"/>
        <end position="1116"/>
    </location>
</feature>
<feature type="compositionally biased region" description="Polar residues" evidence="1">
    <location>
        <begin position="80"/>
        <end position="91"/>
    </location>
</feature>
<feature type="compositionally biased region" description="Polar residues" evidence="1">
    <location>
        <begin position="555"/>
        <end position="569"/>
    </location>
</feature>
<reference evidence="4" key="1">
    <citation type="submission" date="2025-08" db="UniProtKB">
        <authorList>
            <consortium name="RefSeq"/>
        </authorList>
    </citation>
    <scope>IDENTIFICATION</scope>
</reference>
<evidence type="ECO:0000313" key="3">
    <source>
        <dbReference type="Proteomes" id="UP000504607"/>
    </source>
</evidence>
<dbReference type="GO" id="GO:0051513">
    <property type="term" value="P:regulation of monopolar cell growth"/>
    <property type="evidence" value="ECO:0007669"/>
    <property type="project" value="InterPro"/>
</dbReference>
<dbReference type="OrthoDB" id="1929599at2759"/>